<dbReference type="Proteomes" id="UP000316095">
    <property type="component" value="Unassembled WGS sequence"/>
</dbReference>
<feature type="region of interest" description="Disordered" evidence="1">
    <location>
        <begin position="31"/>
        <end position="54"/>
    </location>
</feature>
<organism evidence="2 3">
    <name type="scientific">Rubinisphaera italica</name>
    <dbReference type="NCBI Taxonomy" id="2527969"/>
    <lineage>
        <taxon>Bacteria</taxon>
        <taxon>Pseudomonadati</taxon>
        <taxon>Planctomycetota</taxon>
        <taxon>Planctomycetia</taxon>
        <taxon>Planctomycetales</taxon>
        <taxon>Planctomycetaceae</taxon>
        <taxon>Rubinisphaera</taxon>
    </lineage>
</organism>
<dbReference type="RefSeq" id="WP_165441539.1">
    <property type="nucleotide sequence ID" value="NZ_SJPG01000001.1"/>
</dbReference>
<feature type="compositionally biased region" description="Polar residues" evidence="1">
    <location>
        <begin position="37"/>
        <end position="48"/>
    </location>
</feature>
<evidence type="ECO:0000313" key="3">
    <source>
        <dbReference type="Proteomes" id="UP000316095"/>
    </source>
</evidence>
<gene>
    <name evidence="2" type="ORF">Pan54_04750</name>
</gene>
<evidence type="ECO:0000313" key="2">
    <source>
        <dbReference type="EMBL" id="TWT59765.1"/>
    </source>
</evidence>
<dbReference type="EMBL" id="SJPG01000001">
    <property type="protein sequence ID" value="TWT59765.1"/>
    <property type="molecule type" value="Genomic_DNA"/>
</dbReference>
<keyword evidence="3" id="KW-1185">Reference proteome</keyword>
<dbReference type="AlphaFoldDB" id="A0A5C5XC70"/>
<proteinExistence type="predicted"/>
<reference evidence="2 3" key="1">
    <citation type="submission" date="2019-02" db="EMBL/GenBank/DDBJ databases">
        <title>Deep-cultivation of Planctomycetes and their phenomic and genomic characterization uncovers novel biology.</title>
        <authorList>
            <person name="Wiegand S."/>
            <person name="Jogler M."/>
            <person name="Boedeker C."/>
            <person name="Pinto D."/>
            <person name="Vollmers J."/>
            <person name="Rivas-Marin E."/>
            <person name="Kohn T."/>
            <person name="Peeters S.H."/>
            <person name="Heuer A."/>
            <person name="Rast P."/>
            <person name="Oberbeckmann S."/>
            <person name="Bunk B."/>
            <person name="Jeske O."/>
            <person name="Meyerdierks A."/>
            <person name="Storesund J.E."/>
            <person name="Kallscheuer N."/>
            <person name="Luecker S."/>
            <person name="Lage O.M."/>
            <person name="Pohl T."/>
            <person name="Merkel B.J."/>
            <person name="Hornburger P."/>
            <person name="Mueller R.-W."/>
            <person name="Bruemmer F."/>
            <person name="Labrenz M."/>
            <person name="Spormann A.M."/>
            <person name="Op Den Camp H."/>
            <person name="Overmann J."/>
            <person name="Amann R."/>
            <person name="Jetten M.S.M."/>
            <person name="Mascher T."/>
            <person name="Medema M.H."/>
            <person name="Devos D.P."/>
            <person name="Kaster A.-K."/>
            <person name="Ovreas L."/>
            <person name="Rohde M."/>
            <person name="Galperin M.Y."/>
            <person name="Jogler C."/>
        </authorList>
    </citation>
    <scope>NUCLEOTIDE SEQUENCE [LARGE SCALE GENOMIC DNA]</scope>
    <source>
        <strain evidence="2 3">Pan54</strain>
    </source>
</reference>
<protein>
    <submittedName>
        <fullName evidence="2">Uncharacterized protein</fullName>
    </submittedName>
</protein>
<sequence length="54" mass="5973">MQKSNQQAPSNDPNESTRQFVRLLASLVARKLKEHSPQNVSGTTNISRGKSHPT</sequence>
<name>A0A5C5XC70_9PLAN</name>
<accession>A0A5C5XC70</accession>
<comment type="caution">
    <text evidence="2">The sequence shown here is derived from an EMBL/GenBank/DDBJ whole genome shotgun (WGS) entry which is preliminary data.</text>
</comment>
<evidence type="ECO:0000256" key="1">
    <source>
        <dbReference type="SAM" id="MobiDB-lite"/>
    </source>
</evidence>